<evidence type="ECO:0000256" key="7">
    <source>
        <dbReference type="ARBA" id="ARBA00023163"/>
    </source>
</evidence>
<dbReference type="PRINTS" id="PR00032">
    <property type="entry name" value="HTHARAC"/>
</dbReference>
<dbReference type="SUPFAM" id="SSF46689">
    <property type="entry name" value="Homeodomain-like"/>
    <property type="match status" value="2"/>
</dbReference>
<keyword evidence="7" id="KW-0804">Transcription</keyword>
<dbReference type="PROSITE" id="PS00041">
    <property type="entry name" value="HTH_ARAC_FAMILY_1"/>
    <property type="match status" value="1"/>
</dbReference>
<organism evidence="11 12">
    <name type="scientific">Paenibacillus plantarum</name>
    <dbReference type="NCBI Taxonomy" id="2654975"/>
    <lineage>
        <taxon>Bacteria</taxon>
        <taxon>Bacillati</taxon>
        <taxon>Bacillota</taxon>
        <taxon>Bacilli</taxon>
        <taxon>Bacillales</taxon>
        <taxon>Paenibacillaceae</taxon>
        <taxon>Paenibacillus</taxon>
    </lineage>
</organism>
<dbReference type="Gene3D" id="1.10.10.60">
    <property type="entry name" value="Homeodomain-like"/>
    <property type="match status" value="2"/>
</dbReference>
<reference evidence="11 12" key="1">
    <citation type="submission" date="2019-10" db="EMBL/GenBank/DDBJ databases">
        <title>Description of Paenibacillus humi sp. nov.</title>
        <authorList>
            <person name="Carlier A."/>
            <person name="Qi S."/>
        </authorList>
    </citation>
    <scope>NUCLEOTIDE SEQUENCE [LARGE SCALE GENOMIC DNA]</scope>
    <source>
        <strain evidence="11 12">LMG 31461</strain>
    </source>
</reference>
<dbReference type="Gene3D" id="3.40.50.2300">
    <property type="match status" value="1"/>
</dbReference>
<dbReference type="InterPro" id="IPR001789">
    <property type="entry name" value="Sig_transdc_resp-reg_receiver"/>
</dbReference>
<evidence type="ECO:0000256" key="6">
    <source>
        <dbReference type="ARBA" id="ARBA00023125"/>
    </source>
</evidence>
<dbReference type="Pfam" id="PF12833">
    <property type="entry name" value="HTH_18"/>
    <property type="match status" value="1"/>
</dbReference>
<dbReference type="InterPro" id="IPR009057">
    <property type="entry name" value="Homeodomain-like_sf"/>
</dbReference>
<feature type="domain" description="HTH araC/xylS-type" evidence="9">
    <location>
        <begin position="414"/>
        <end position="512"/>
    </location>
</feature>
<dbReference type="InterPro" id="IPR018062">
    <property type="entry name" value="HTH_AraC-typ_CS"/>
</dbReference>
<evidence type="ECO:0000313" key="12">
    <source>
        <dbReference type="Proteomes" id="UP000653578"/>
    </source>
</evidence>
<evidence type="ECO:0000256" key="5">
    <source>
        <dbReference type="ARBA" id="ARBA00023015"/>
    </source>
</evidence>
<dbReference type="PROSITE" id="PS01124">
    <property type="entry name" value="HTH_ARAC_FAMILY_2"/>
    <property type="match status" value="1"/>
</dbReference>
<dbReference type="Proteomes" id="UP000653578">
    <property type="component" value="Unassembled WGS sequence"/>
</dbReference>
<keyword evidence="5" id="KW-0805">Transcription regulation</keyword>
<evidence type="ECO:0000313" key="11">
    <source>
        <dbReference type="EMBL" id="NOU62690.1"/>
    </source>
</evidence>
<evidence type="ECO:0000256" key="1">
    <source>
        <dbReference type="ARBA" id="ARBA00004496"/>
    </source>
</evidence>
<evidence type="ECO:0000256" key="4">
    <source>
        <dbReference type="ARBA" id="ARBA00023012"/>
    </source>
</evidence>
<feature type="modified residue" description="4-aspartylphosphate" evidence="8">
    <location>
        <position position="55"/>
    </location>
</feature>
<dbReference type="Pfam" id="PF00072">
    <property type="entry name" value="Response_reg"/>
    <property type="match status" value="1"/>
</dbReference>
<dbReference type="RefSeq" id="WP_171628495.1">
    <property type="nucleotide sequence ID" value="NZ_WHNY01000004.1"/>
</dbReference>
<dbReference type="PANTHER" id="PTHR42713">
    <property type="entry name" value="HISTIDINE KINASE-RELATED"/>
    <property type="match status" value="1"/>
</dbReference>
<dbReference type="SMART" id="SM00448">
    <property type="entry name" value="REC"/>
    <property type="match status" value="1"/>
</dbReference>
<dbReference type="PROSITE" id="PS50110">
    <property type="entry name" value="RESPONSE_REGULATORY"/>
    <property type="match status" value="1"/>
</dbReference>
<dbReference type="InterPro" id="IPR020449">
    <property type="entry name" value="Tscrpt_reg_AraC-type_HTH"/>
</dbReference>
<proteinExistence type="predicted"/>
<protein>
    <submittedName>
        <fullName evidence="11">Response regulator</fullName>
    </submittedName>
</protein>
<evidence type="ECO:0000256" key="8">
    <source>
        <dbReference type="PROSITE-ProRule" id="PRU00169"/>
    </source>
</evidence>
<keyword evidence="12" id="KW-1185">Reference proteome</keyword>
<comment type="caution">
    <text evidence="11">The sequence shown here is derived from an EMBL/GenBank/DDBJ whole genome shotgun (WGS) entry which is preliminary data.</text>
</comment>
<evidence type="ECO:0000256" key="3">
    <source>
        <dbReference type="ARBA" id="ARBA00022553"/>
    </source>
</evidence>
<dbReference type="EMBL" id="WHNY01000004">
    <property type="protein sequence ID" value="NOU62690.1"/>
    <property type="molecule type" value="Genomic_DNA"/>
</dbReference>
<name>A0ABX1X3R8_9BACL</name>
<dbReference type="SMART" id="SM00342">
    <property type="entry name" value="HTH_ARAC"/>
    <property type="match status" value="1"/>
</dbReference>
<dbReference type="InterPro" id="IPR011006">
    <property type="entry name" value="CheY-like_superfamily"/>
</dbReference>
<keyword evidence="2" id="KW-0963">Cytoplasm</keyword>
<dbReference type="SUPFAM" id="SSF52172">
    <property type="entry name" value="CheY-like"/>
    <property type="match status" value="1"/>
</dbReference>
<sequence length="514" mass="59805">MYTLLIVDDEVYIANKVKATVDWEQLGITKVFVAYNIRQAKELFESHSIDVMICDIEMPQGNGLDLLTWVREKYLKTESIFLTCHADFEYSKQALRLGSLDYLLKPVPQHELKEAVQKAILKIKTERPLVIERFWQDLLQQNIPSHPETIKRVLSEKSIPYSEMASFLPILIGVQFWEKKLSVREENIMEYALRKTAEELILQQGNKGQIIQIKTGLILIILELRKDSCPTEEMLTDLCRSFIEASHQYFYCQLSCYMGEVTQIQNVLAMYDKLVYLHLNNVSLSKQVIALREKNVKTQDVSWPQMNIWAEMMKQGDKKKLQTEIVNSLHSWKQIEGLDAKGLKLFYQSFLQMLLYFVQQNGLKADQIFTDHLSPDRALIVTKSINDLQNWVMEVLDITFLHIQDEGENESFVDRIKQYITSHIDQPLSRQYIADHIGLSPDYLVKLFKKETGISISDYIVQERIHIAKELLAHSDLPVSSIAQAVGYSNFAYFSTTFKKEMSMTPQDYRKTFR</sequence>
<evidence type="ECO:0000259" key="9">
    <source>
        <dbReference type="PROSITE" id="PS01124"/>
    </source>
</evidence>
<keyword evidence="3 8" id="KW-0597">Phosphoprotein</keyword>
<keyword evidence="6" id="KW-0238">DNA-binding</keyword>
<evidence type="ECO:0000259" key="10">
    <source>
        <dbReference type="PROSITE" id="PS50110"/>
    </source>
</evidence>
<keyword evidence="4" id="KW-0902">Two-component regulatory system</keyword>
<dbReference type="PANTHER" id="PTHR42713:SF3">
    <property type="entry name" value="TRANSCRIPTIONAL REGULATORY PROTEIN HPTR"/>
    <property type="match status" value="1"/>
</dbReference>
<gene>
    <name evidence="11" type="ORF">GC096_01350</name>
</gene>
<dbReference type="CDD" id="cd17536">
    <property type="entry name" value="REC_YesN-like"/>
    <property type="match status" value="1"/>
</dbReference>
<evidence type="ECO:0000256" key="2">
    <source>
        <dbReference type="ARBA" id="ARBA00022490"/>
    </source>
</evidence>
<comment type="subcellular location">
    <subcellularLocation>
        <location evidence="1">Cytoplasm</location>
    </subcellularLocation>
</comment>
<feature type="domain" description="Response regulatory" evidence="10">
    <location>
        <begin position="3"/>
        <end position="120"/>
    </location>
</feature>
<accession>A0ABX1X3R8</accession>
<dbReference type="InterPro" id="IPR051552">
    <property type="entry name" value="HptR"/>
</dbReference>
<dbReference type="InterPro" id="IPR018060">
    <property type="entry name" value="HTH_AraC"/>
</dbReference>